<comment type="caution">
    <text evidence="1">The sequence shown here is derived from an EMBL/GenBank/DDBJ whole genome shotgun (WGS) entry which is preliminary data.</text>
</comment>
<feature type="non-terminal residue" evidence="1">
    <location>
        <position position="102"/>
    </location>
</feature>
<reference evidence="1" key="1">
    <citation type="submission" date="2023-06" db="EMBL/GenBank/DDBJ databases">
        <title>Genome-scale phylogeny and comparative genomics of the fungal order Sordariales.</title>
        <authorList>
            <consortium name="Lawrence Berkeley National Laboratory"/>
            <person name="Hensen N."/>
            <person name="Bonometti L."/>
            <person name="Westerberg I."/>
            <person name="Brannstrom I.O."/>
            <person name="Guillou S."/>
            <person name="Cros-Aarteil S."/>
            <person name="Calhoun S."/>
            <person name="Haridas S."/>
            <person name="Kuo A."/>
            <person name="Mondo S."/>
            <person name="Pangilinan J."/>
            <person name="Riley R."/>
            <person name="Labutti K."/>
            <person name="Andreopoulos B."/>
            <person name="Lipzen A."/>
            <person name="Chen C."/>
            <person name="Yanf M."/>
            <person name="Daum C."/>
            <person name="Ng V."/>
            <person name="Clum A."/>
            <person name="Steindorff A."/>
            <person name="Ohm R."/>
            <person name="Martin F."/>
            <person name="Silar P."/>
            <person name="Natvig D."/>
            <person name="Lalanne C."/>
            <person name="Gautier V."/>
            <person name="Ament-Velasquez S.L."/>
            <person name="Kruys A."/>
            <person name="Hutchinson M.I."/>
            <person name="Powell A.J."/>
            <person name="Barry K."/>
            <person name="Miller A.N."/>
            <person name="Grigoriev I.V."/>
            <person name="Debuchy R."/>
            <person name="Gladieux P."/>
            <person name="Thoren M.H."/>
            <person name="Johannesson H."/>
        </authorList>
    </citation>
    <scope>NUCLEOTIDE SEQUENCE</scope>
    <source>
        <strain evidence="1">CBS 606.72</strain>
    </source>
</reference>
<dbReference type="AlphaFoldDB" id="A0AA39WRR1"/>
<dbReference type="Proteomes" id="UP001175000">
    <property type="component" value="Unassembled WGS sequence"/>
</dbReference>
<gene>
    <name evidence="1" type="ORF">B0T14DRAFT_388215</name>
</gene>
<evidence type="ECO:0000313" key="2">
    <source>
        <dbReference type="Proteomes" id="UP001175000"/>
    </source>
</evidence>
<name>A0AA39WRR1_9PEZI</name>
<keyword evidence="2" id="KW-1185">Reference proteome</keyword>
<accession>A0AA39WRR1</accession>
<feature type="non-terminal residue" evidence="1">
    <location>
        <position position="1"/>
    </location>
</feature>
<sequence length="102" mass="11004">VPKDLNFVILPGNDSTSPWVTDCCSPNPVNLLGGCYLWCEIPENRITTNSQTGKKDHDMVDCMRLAGRPVNELRITGTHFANGACAQTGAKGLFVWAVLAVA</sequence>
<organism evidence="1 2">
    <name type="scientific">Immersiella caudata</name>
    <dbReference type="NCBI Taxonomy" id="314043"/>
    <lineage>
        <taxon>Eukaryota</taxon>
        <taxon>Fungi</taxon>
        <taxon>Dikarya</taxon>
        <taxon>Ascomycota</taxon>
        <taxon>Pezizomycotina</taxon>
        <taxon>Sordariomycetes</taxon>
        <taxon>Sordariomycetidae</taxon>
        <taxon>Sordariales</taxon>
        <taxon>Lasiosphaeriaceae</taxon>
        <taxon>Immersiella</taxon>
    </lineage>
</organism>
<dbReference type="EMBL" id="JAULSU010000004">
    <property type="protein sequence ID" value="KAK0620145.1"/>
    <property type="molecule type" value="Genomic_DNA"/>
</dbReference>
<proteinExistence type="predicted"/>
<evidence type="ECO:0000313" key="1">
    <source>
        <dbReference type="EMBL" id="KAK0620145.1"/>
    </source>
</evidence>
<protein>
    <submittedName>
        <fullName evidence="1">Uncharacterized protein</fullName>
    </submittedName>
</protein>